<accession>A0ABQ2AKD7</accession>
<comment type="caution">
    <text evidence="1">The sequence shown here is derived from an EMBL/GenBank/DDBJ whole genome shotgun (WGS) entry which is preliminary data.</text>
</comment>
<reference evidence="2" key="1">
    <citation type="journal article" date="2019" name="Int. J. Syst. Evol. Microbiol.">
        <title>The Global Catalogue of Microorganisms (GCM) 10K type strain sequencing project: providing services to taxonomists for standard genome sequencing and annotation.</title>
        <authorList>
            <consortium name="The Broad Institute Genomics Platform"/>
            <consortium name="The Broad Institute Genome Sequencing Center for Infectious Disease"/>
            <person name="Wu L."/>
            <person name="Ma J."/>
        </authorList>
    </citation>
    <scope>NUCLEOTIDE SEQUENCE [LARGE SCALE GENOMIC DNA]</scope>
    <source>
        <strain evidence="2">CGMCC 1.14966</strain>
    </source>
</reference>
<evidence type="ECO:0000313" key="2">
    <source>
        <dbReference type="Proteomes" id="UP000637774"/>
    </source>
</evidence>
<evidence type="ECO:0000313" key="1">
    <source>
        <dbReference type="EMBL" id="GGH91408.1"/>
    </source>
</evidence>
<name>A0ABQ2AKD7_9BACT</name>
<dbReference type="EMBL" id="BMGY01000072">
    <property type="protein sequence ID" value="GGH91408.1"/>
    <property type="molecule type" value="Genomic_DNA"/>
</dbReference>
<gene>
    <name evidence="1" type="ORF">GCM10011495_39450</name>
</gene>
<dbReference type="Proteomes" id="UP000637774">
    <property type="component" value="Unassembled WGS sequence"/>
</dbReference>
<protein>
    <recommendedName>
        <fullName evidence="3">Transposase IS4-like domain-containing protein</fullName>
    </recommendedName>
</protein>
<dbReference type="PANTHER" id="PTHR30007">
    <property type="entry name" value="PHP DOMAIN PROTEIN"/>
    <property type="match status" value="1"/>
</dbReference>
<dbReference type="PANTHER" id="PTHR30007:SF0">
    <property type="entry name" value="TRANSPOSASE"/>
    <property type="match status" value="1"/>
</dbReference>
<organism evidence="1 2">
    <name type="scientific">Hymenobacter frigidus</name>
    <dbReference type="NCBI Taxonomy" id="1524095"/>
    <lineage>
        <taxon>Bacteria</taxon>
        <taxon>Pseudomonadati</taxon>
        <taxon>Bacteroidota</taxon>
        <taxon>Cytophagia</taxon>
        <taxon>Cytophagales</taxon>
        <taxon>Hymenobacteraceae</taxon>
        <taxon>Hymenobacter</taxon>
    </lineage>
</organism>
<proteinExistence type="predicted"/>
<keyword evidence="2" id="KW-1185">Reference proteome</keyword>
<evidence type="ECO:0008006" key="3">
    <source>
        <dbReference type="Google" id="ProtNLM"/>
    </source>
</evidence>
<sequence>MPVGFVDRGYTGEDAEYAAAVHDIDLQFIKKPKGRLGIVLLPQRWVVERSSTWCSSFRRLAHD</sequence>